<proteinExistence type="predicted"/>
<accession>X1TLP1</accession>
<organism evidence="1">
    <name type="scientific">marine sediment metagenome</name>
    <dbReference type="NCBI Taxonomy" id="412755"/>
    <lineage>
        <taxon>unclassified sequences</taxon>
        <taxon>metagenomes</taxon>
        <taxon>ecological metagenomes</taxon>
    </lineage>
</organism>
<reference evidence="1" key="1">
    <citation type="journal article" date="2014" name="Front. Microbiol.">
        <title>High frequency of phylogenetically diverse reductive dehalogenase-homologous genes in deep subseafloor sedimentary metagenomes.</title>
        <authorList>
            <person name="Kawai M."/>
            <person name="Futagami T."/>
            <person name="Toyoda A."/>
            <person name="Takaki Y."/>
            <person name="Nishi S."/>
            <person name="Hori S."/>
            <person name="Arai W."/>
            <person name="Tsubouchi T."/>
            <person name="Morono Y."/>
            <person name="Uchiyama I."/>
            <person name="Ito T."/>
            <person name="Fujiyama A."/>
            <person name="Inagaki F."/>
            <person name="Takami H."/>
        </authorList>
    </citation>
    <scope>NUCLEOTIDE SEQUENCE</scope>
    <source>
        <strain evidence="1">Expedition CK06-06</strain>
    </source>
</reference>
<sequence length="64" mass="6785">MRHSALMLILVSIIGCSGIPCYPPEYYAPEAGAPYVAEEVNVSTQAGHVLAGTLSIPFQPENPL</sequence>
<name>X1TLP1_9ZZZZ</name>
<evidence type="ECO:0000313" key="1">
    <source>
        <dbReference type="EMBL" id="GAI88455.1"/>
    </source>
</evidence>
<gene>
    <name evidence="1" type="ORF">S12H4_39713</name>
</gene>
<dbReference type="AlphaFoldDB" id="X1TLP1"/>
<feature type="non-terminal residue" evidence="1">
    <location>
        <position position="64"/>
    </location>
</feature>
<comment type="caution">
    <text evidence="1">The sequence shown here is derived from an EMBL/GenBank/DDBJ whole genome shotgun (WGS) entry which is preliminary data.</text>
</comment>
<dbReference type="EMBL" id="BARW01024034">
    <property type="protein sequence ID" value="GAI88455.1"/>
    <property type="molecule type" value="Genomic_DNA"/>
</dbReference>
<dbReference type="PROSITE" id="PS51257">
    <property type="entry name" value="PROKAR_LIPOPROTEIN"/>
    <property type="match status" value="1"/>
</dbReference>
<protein>
    <submittedName>
        <fullName evidence="1">Uncharacterized protein</fullName>
    </submittedName>
</protein>